<proteinExistence type="predicted"/>
<organism evidence="2 3">
    <name type="scientific">Temnothorax longispinosus</name>
    <dbReference type="NCBI Taxonomy" id="300112"/>
    <lineage>
        <taxon>Eukaryota</taxon>
        <taxon>Metazoa</taxon>
        <taxon>Ecdysozoa</taxon>
        <taxon>Arthropoda</taxon>
        <taxon>Hexapoda</taxon>
        <taxon>Insecta</taxon>
        <taxon>Pterygota</taxon>
        <taxon>Neoptera</taxon>
        <taxon>Endopterygota</taxon>
        <taxon>Hymenoptera</taxon>
        <taxon>Apocrita</taxon>
        <taxon>Aculeata</taxon>
        <taxon>Formicoidea</taxon>
        <taxon>Formicidae</taxon>
        <taxon>Myrmicinae</taxon>
        <taxon>Temnothorax</taxon>
    </lineage>
</organism>
<protein>
    <submittedName>
        <fullName evidence="2">Uncharacterized protein</fullName>
    </submittedName>
</protein>
<dbReference type="EMBL" id="QBLH01001964">
    <property type="protein sequence ID" value="TGZ50540.1"/>
    <property type="molecule type" value="Genomic_DNA"/>
</dbReference>
<dbReference type="Proteomes" id="UP000310200">
    <property type="component" value="Unassembled WGS sequence"/>
</dbReference>
<name>A0A4S2KM25_9HYME</name>
<dbReference type="AlphaFoldDB" id="A0A4S2KM25"/>
<keyword evidence="3" id="KW-1185">Reference proteome</keyword>
<evidence type="ECO:0000256" key="1">
    <source>
        <dbReference type="SAM" id="MobiDB-lite"/>
    </source>
</evidence>
<reference evidence="2 3" key="1">
    <citation type="journal article" date="2019" name="Philos. Trans. R. Soc. Lond., B, Biol. Sci.">
        <title>Ant behaviour and brain gene expression of defending hosts depend on the ecological success of the intruding social parasite.</title>
        <authorList>
            <person name="Kaur R."/>
            <person name="Stoldt M."/>
            <person name="Jongepier E."/>
            <person name="Feldmeyer B."/>
            <person name="Menzel F."/>
            <person name="Bornberg-Bauer E."/>
            <person name="Foitzik S."/>
        </authorList>
    </citation>
    <scope>NUCLEOTIDE SEQUENCE [LARGE SCALE GENOMIC DNA]</scope>
    <source>
        <tissue evidence="2">Whole body</tissue>
    </source>
</reference>
<accession>A0A4S2KM25</accession>
<evidence type="ECO:0000313" key="2">
    <source>
        <dbReference type="EMBL" id="TGZ50540.1"/>
    </source>
</evidence>
<gene>
    <name evidence="2" type="ORF">DBV15_11137</name>
</gene>
<sequence>MFSSSSSSNPPQFLTTNHKADSIPKVNATESRSVIDAVQFRVRQPALTEKHLSGSQCRATSTVQLSIASILQSLILSRSPQHHVADSLRRLHNVEPHYRMPRSVWILLDARDELLEFPSDQHPSSSSHERASRSCARCISSDVKRAKVPRSRPRITSRGVLRRRCRLPSYAAVHGFPRLRFPRRRRLLLHRGLHAGFTRDRRIPEKEIRGRDVPSPLRLLTQRSVERGNKYGFGVFVVLPMWRLRSEPSFGFTASSVSEHYRSKLAKRAAPAEQKQSVAAASCETITLRRKLPFEAFCGLVYRRAAECRYRAERKREKEKAHRNLEGWYTSRYTDCFVTPAGDSPVADFTNAREADDRSSFSIFLRRSDIAPVTANRRVNRILSSAIRARRTGSDVAYRETVIAAPCVALQRGSSTLSRTTTITHDSRAAVCEDAILRAGKAAEKTNARRKNEGMLREMNTDVNIER</sequence>
<comment type="caution">
    <text evidence="2">The sequence shown here is derived from an EMBL/GenBank/DDBJ whole genome shotgun (WGS) entry which is preliminary data.</text>
</comment>
<feature type="region of interest" description="Disordered" evidence="1">
    <location>
        <begin position="1"/>
        <end position="20"/>
    </location>
</feature>
<evidence type="ECO:0000313" key="3">
    <source>
        <dbReference type="Proteomes" id="UP000310200"/>
    </source>
</evidence>